<evidence type="ECO:0000313" key="2">
    <source>
        <dbReference type="Proteomes" id="UP001159363"/>
    </source>
</evidence>
<dbReference type="EMBL" id="JARBHB010000007">
    <property type="protein sequence ID" value="KAJ8878474.1"/>
    <property type="molecule type" value="Genomic_DNA"/>
</dbReference>
<dbReference type="Proteomes" id="UP001159363">
    <property type="component" value="Chromosome 6"/>
</dbReference>
<reference evidence="1 2" key="1">
    <citation type="submission" date="2023-02" db="EMBL/GenBank/DDBJ databases">
        <title>LHISI_Scaffold_Assembly.</title>
        <authorList>
            <person name="Stuart O.P."/>
            <person name="Cleave R."/>
            <person name="Magrath M.J.L."/>
            <person name="Mikheyev A.S."/>
        </authorList>
    </citation>
    <scope>NUCLEOTIDE SEQUENCE [LARGE SCALE GENOMIC DNA]</scope>
    <source>
        <strain evidence="1">Daus_M_001</strain>
        <tissue evidence="1">Leg muscle</tissue>
    </source>
</reference>
<name>A0ABQ9H2E2_9NEOP</name>
<gene>
    <name evidence="1" type="ORF">PR048_019052</name>
</gene>
<sequence>MPGCAMQNFTNYCKKTGRLVTYRKFPNDRVEENTSMRKLQGFVLSIFLPGIMSEIYKRRTAEKHNSKVKISYRRNGHSETEENRSIFWF</sequence>
<protein>
    <submittedName>
        <fullName evidence="1">Uncharacterized protein</fullName>
    </submittedName>
</protein>
<accession>A0ABQ9H2E2</accession>
<proteinExistence type="predicted"/>
<comment type="caution">
    <text evidence="1">The sequence shown here is derived from an EMBL/GenBank/DDBJ whole genome shotgun (WGS) entry which is preliminary data.</text>
</comment>
<evidence type="ECO:0000313" key="1">
    <source>
        <dbReference type="EMBL" id="KAJ8878474.1"/>
    </source>
</evidence>
<keyword evidence="2" id="KW-1185">Reference proteome</keyword>
<organism evidence="1 2">
    <name type="scientific">Dryococelus australis</name>
    <dbReference type="NCBI Taxonomy" id="614101"/>
    <lineage>
        <taxon>Eukaryota</taxon>
        <taxon>Metazoa</taxon>
        <taxon>Ecdysozoa</taxon>
        <taxon>Arthropoda</taxon>
        <taxon>Hexapoda</taxon>
        <taxon>Insecta</taxon>
        <taxon>Pterygota</taxon>
        <taxon>Neoptera</taxon>
        <taxon>Polyneoptera</taxon>
        <taxon>Phasmatodea</taxon>
        <taxon>Verophasmatodea</taxon>
        <taxon>Anareolatae</taxon>
        <taxon>Phasmatidae</taxon>
        <taxon>Eurycanthinae</taxon>
        <taxon>Dryococelus</taxon>
    </lineage>
</organism>